<comment type="caution">
    <text evidence="3">The sequence shown here is derived from an EMBL/GenBank/DDBJ whole genome shotgun (WGS) entry which is preliminary data.</text>
</comment>
<evidence type="ECO:0000313" key="3">
    <source>
        <dbReference type="EMBL" id="CAF0830963.1"/>
    </source>
</evidence>
<name>A0A813V0F5_ADIRI</name>
<gene>
    <name evidence="4" type="ORF">EDS130_LOCUS40521</name>
    <name evidence="3" type="ORF">XAT740_LOCUS4459</name>
</gene>
<dbReference type="Pfam" id="PF24788">
    <property type="entry name" value="AtPDCT1_2"/>
    <property type="match status" value="2"/>
</dbReference>
<dbReference type="Proteomes" id="UP000663852">
    <property type="component" value="Unassembled WGS sequence"/>
</dbReference>
<evidence type="ECO:0000313" key="5">
    <source>
        <dbReference type="Proteomes" id="UP000663828"/>
    </source>
</evidence>
<feature type="transmembrane region" description="Helical" evidence="1">
    <location>
        <begin position="121"/>
        <end position="139"/>
    </location>
</feature>
<evidence type="ECO:0000259" key="2">
    <source>
        <dbReference type="Pfam" id="PF24788"/>
    </source>
</evidence>
<dbReference type="PANTHER" id="PTHR34674:SF1">
    <property type="entry name" value="PHOSPHATIDYLCHOLINE:DIACYLGLYCEROL CHOLINEPHOSPHOTRANSFERASE 1-RELATED"/>
    <property type="match status" value="1"/>
</dbReference>
<sequence>MMPKKHDLSQNVVDGEENVKQSFYQLTIRLMVWILRLLAFICVLGIFCIIALIESHTDNRPVNQTFAMVDAGFRLTQPVHSYLHDHQNLHHCLALINTLGIYFLILYSIVYIGFCQGRPGMVVVEIGMFTLRLVCGWLTQSPYSPEYLPSSVDFPDSIINRFHDSMTSQPHRHVSFFFFFSGHVSLLALFRTYFKRIGRRWESFACDIFNLLQIIRLLGTRGHYTIDLIGGAFIGNYMYSFVPDVDRYLASFMYVKHLMKREKNKVN</sequence>
<dbReference type="Proteomes" id="UP000663828">
    <property type="component" value="Unassembled WGS sequence"/>
</dbReference>
<feature type="domain" description="AtPDCT1/2 transmembrane" evidence="2">
    <location>
        <begin position="161"/>
        <end position="240"/>
    </location>
</feature>
<dbReference type="AlphaFoldDB" id="A0A813V0F5"/>
<keyword evidence="1" id="KW-1133">Transmembrane helix</keyword>
<feature type="domain" description="AtPDCT1/2 transmembrane" evidence="2">
    <location>
        <begin position="70"/>
        <end position="157"/>
    </location>
</feature>
<keyword evidence="1" id="KW-0812">Transmembrane</keyword>
<proteinExistence type="predicted"/>
<feature type="transmembrane region" description="Helical" evidence="1">
    <location>
        <begin position="30"/>
        <end position="53"/>
    </location>
</feature>
<dbReference type="EMBL" id="CAJNOR010000183">
    <property type="protein sequence ID" value="CAF0830963.1"/>
    <property type="molecule type" value="Genomic_DNA"/>
</dbReference>
<keyword evidence="5" id="KW-1185">Reference proteome</keyword>
<feature type="transmembrane region" description="Helical" evidence="1">
    <location>
        <begin position="174"/>
        <end position="194"/>
    </location>
</feature>
<organism evidence="3 5">
    <name type="scientific">Adineta ricciae</name>
    <name type="common">Rotifer</name>
    <dbReference type="NCBI Taxonomy" id="249248"/>
    <lineage>
        <taxon>Eukaryota</taxon>
        <taxon>Metazoa</taxon>
        <taxon>Spiralia</taxon>
        <taxon>Gnathifera</taxon>
        <taxon>Rotifera</taxon>
        <taxon>Eurotatoria</taxon>
        <taxon>Bdelloidea</taxon>
        <taxon>Adinetida</taxon>
        <taxon>Adinetidae</taxon>
        <taxon>Adineta</taxon>
    </lineage>
</organism>
<feature type="transmembrane region" description="Helical" evidence="1">
    <location>
        <begin position="93"/>
        <end position="114"/>
    </location>
</feature>
<dbReference type="EMBL" id="CAJNOJ010000492">
    <property type="protein sequence ID" value="CAF1466863.1"/>
    <property type="molecule type" value="Genomic_DNA"/>
</dbReference>
<dbReference type="PANTHER" id="PTHR34674">
    <property type="entry name" value="PHOSPHATIDYLCHOLINE:DIACYLGLYCEROL CHOLINEPHOSPHOTRANSFERASE 1-RELATED"/>
    <property type="match status" value="1"/>
</dbReference>
<dbReference type="InterPro" id="IPR055311">
    <property type="entry name" value="PDCT1/2-like"/>
</dbReference>
<dbReference type="OrthoDB" id="1921278at2759"/>
<dbReference type="GO" id="GO:0004142">
    <property type="term" value="F:diacylglycerol cholinephosphotransferase activity"/>
    <property type="evidence" value="ECO:0007669"/>
    <property type="project" value="TreeGrafter"/>
</dbReference>
<protein>
    <recommendedName>
        <fullName evidence="2">AtPDCT1/2 transmembrane domain-containing protein</fullName>
    </recommendedName>
</protein>
<keyword evidence="1" id="KW-0472">Membrane</keyword>
<dbReference type="InterPro" id="IPR056361">
    <property type="entry name" value="AtPDCT1_2_TM_dom"/>
</dbReference>
<evidence type="ECO:0000256" key="1">
    <source>
        <dbReference type="SAM" id="Phobius"/>
    </source>
</evidence>
<reference evidence="3" key="1">
    <citation type="submission" date="2021-02" db="EMBL/GenBank/DDBJ databases">
        <authorList>
            <person name="Nowell W R."/>
        </authorList>
    </citation>
    <scope>NUCLEOTIDE SEQUENCE</scope>
</reference>
<evidence type="ECO:0000313" key="4">
    <source>
        <dbReference type="EMBL" id="CAF1466863.1"/>
    </source>
</evidence>
<accession>A0A813V0F5</accession>